<dbReference type="PANTHER" id="PTHR42678:SF34">
    <property type="entry name" value="OS04G0183300 PROTEIN"/>
    <property type="match status" value="1"/>
</dbReference>
<organism evidence="2 3">
    <name type="scientific">Marivirga sericea</name>
    <dbReference type="NCBI Taxonomy" id="1028"/>
    <lineage>
        <taxon>Bacteria</taxon>
        <taxon>Pseudomonadati</taxon>
        <taxon>Bacteroidota</taxon>
        <taxon>Cytophagia</taxon>
        <taxon>Cytophagales</taxon>
        <taxon>Marivirgaceae</taxon>
        <taxon>Marivirga</taxon>
    </lineage>
</organism>
<dbReference type="SUPFAM" id="SSF75304">
    <property type="entry name" value="Amidase signature (AS) enzymes"/>
    <property type="match status" value="1"/>
</dbReference>
<dbReference type="Proteomes" id="UP000193804">
    <property type="component" value="Unassembled WGS sequence"/>
</dbReference>
<accession>A0A1X7ISI0</accession>
<dbReference type="InterPro" id="IPR023631">
    <property type="entry name" value="Amidase_dom"/>
</dbReference>
<dbReference type="RefSeq" id="WP_085515939.1">
    <property type="nucleotide sequence ID" value="NZ_FXAW01000001.1"/>
</dbReference>
<dbReference type="EMBL" id="FXAW01000001">
    <property type="protein sequence ID" value="SMG17736.1"/>
    <property type="molecule type" value="Genomic_DNA"/>
</dbReference>
<keyword evidence="3" id="KW-1185">Reference proteome</keyword>
<feature type="domain" description="Amidase" evidence="1">
    <location>
        <begin position="124"/>
        <end position="423"/>
    </location>
</feature>
<dbReference type="PANTHER" id="PTHR42678">
    <property type="entry name" value="AMIDASE"/>
    <property type="match status" value="1"/>
</dbReference>
<reference evidence="3" key="1">
    <citation type="submission" date="2017-04" db="EMBL/GenBank/DDBJ databases">
        <authorList>
            <person name="Varghese N."/>
            <person name="Submissions S."/>
        </authorList>
    </citation>
    <scope>NUCLEOTIDE SEQUENCE [LARGE SCALE GENOMIC DNA]</scope>
    <source>
        <strain evidence="3">DSM 4125</strain>
    </source>
</reference>
<dbReference type="Gene3D" id="3.90.1300.10">
    <property type="entry name" value="Amidase signature (AS) domain"/>
    <property type="match status" value="1"/>
</dbReference>
<dbReference type="STRING" id="1028.SAMN05661096_00990"/>
<sequence>MKRIFYLLILGFWACENKPETKIDTWVPYDETSLLAENADHESQQMRYKLIQSKVSDRNDLWKQIEPQISDFGDKEYQLLTPLILEQDMLSMQTAISEGKLSYKELTQWYLYRIVLFENDSLSTLNNIISINPDAVQEAIERDQNSSEDHHPIYGMPILLKDNINFKGIPTTAGAVALQNNQTEDAFIVSQLENSGAIILGKSSLSEWANFLCDGCPNGYNAIGGQTLNPYGRGMFDTGGSSSGSGSAIAANYAAGAIGTETSGSILSPSSSNSIVGLKPTVGLLSRGGIVPISSTLDTPGPMTRNVIDNAIMLSALTGEDPRDEITLGNSSDKEYWKSLEENDLSGMRLGIMKGFLADSLYKLNIKKLEEQGAVLVEVEAPEVNLSGFLTLLNLDMKADLPHYFENYAGSSIDLHSVQDVIQYNLKDSSVRIPYGQARFEGVVNDSTSVVAFDSLKTRLMSEGRRYFETMMQENDLDAVISINNWSAGYAAVAHHPALTVPMGYEASGQPKGLTFIAEPYSEQKVLLLAYAFEKASKARKIPADYQ</sequence>
<evidence type="ECO:0000313" key="3">
    <source>
        <dbReference type="Proteomes" id="UP000193804"/>
    </source>
</evidence>
<evidence type="ECO:0000259" key="1">
    <source>
        <dbReference type="Pfam" id="PF01425"/>
    </source>
</evidence>
<dbReference type="Pfam" id="PF01425">
    <property type="entry name" value="Amidase"/>
    <property type="match status" value="1"/>
</dbReference>
<evidence type="ECO:0000313" key="2">
    <source>
        <dbReference type="EMBL" id="SMG17736.1"/>
    </source>
</evidence>
<dbReference type="OrthoDB" id="9811471at2"/>
<protein>
    <submittedName>
        <fullName evidence="2">Amidase</fullName>
    </submittedName>
</protein>
<dbReference type="AlphaFoldDB" id="A0A1X7ISI0"/>
<dbReference type="InterPro" id="IPR036928">
    <property type="entry name" value="AS_sf"/>
</dbReference>
<proteinExistence type="predicted"/>
<gene>
    <name evidence="2" type="ORF">SAMN05661096_00990</name>
</gene>
<name>A0A1X7ISI0_9BACT</name>